<sequence length="113" mass="13164">MRENIYFKYLDKKQRKYKGTVKCCKMNIDYCWVVQFICKSSIYIILMFKLSLFSSSSSSYTFLFLTIPRTKSWPASFCTKGNSLQDPRDGSEGDTFLSNNIIGNFPNFILRST</sequence>
<keyword evidence="1" id="KW-0812">Transmembrane</keyword>
<evidence type="ECO:0000313" key="2">
    <source>
        <dbReference type="EMBL" id="CAG6729534.1"/>
    </source>
</evidence>
<keyword evidence="1" id="KW-1133">Transmembrane helix</keyword>
<protein>
    <submittedName>
        <fullName evidence="2">Uncharacterized protein</fullName>
    </submittedName>
</protein>
<dbReference type="AlphaFoldDB" id="A0A8D8YJ92"/>
<name>A0A8D8YJ92_9HEMI</name>
<feature type="transmembrane region" description="Helical" evidence="1">
    <location>
        <begin position="42"/>
        <end position="65"/>
    </location>
</feature>
<proteinExistence type="predicted"/>
<keyword evidence="1" id="KW-0472">Membrane</keyword>
<accession>A0A8D8YJ92</accession>
<organism evidence="2">
    <name type="scientific">Cacopsylla melanoneura</name>
    <dbReference type="NCBI Taxonomy" id="428564"/>
    <lineage>
        <taxon>Eukaryota</taxon>
        <taxon>Metazoa</taxon>
        <taxon>Ecdysozoa</taxon>
        <taxon>Arthropoda</taxon>
        <taxon>Hexapoda</taxon>
        <taxon>Insecta</taxon>
        <taxon>Pterygota</taxon>
        <taxon>Neoptera</taxon>
        <taxon>Paraneoptera</taxon>
        <taxon>Hemiptera</taxon>
        <taxon>Sternorrhyncha</taxon>
        <taxon>Psylloidea</taxon>
        <taxon>Psyllidae</taxon>
        <taxon>Psyllinae</taxon>
        <taxon>Cacopsylla</taxon>
    </lineage>
</organism>
<reference evidence="2" key="1">
    <citation type="submission" date="2021-05" db="EMBL/GenBank/DDBJ databases">
        <authorList>
            <person name="Alioto T."/>
            <person name="Alioto T."/>
            <person name="Gomez Garrido J."/>
        </authorList>
    </citation>
    <scope>NUCLEOTIDE SEQUENCE</scope>
</reference>
<dbReference type="EMBL" id="HBUF01379139">
    <property type="protein sequence ID" value="CAG6729534.1"/>
    <property type="molecule type" value="Transcribed_RNA"/>
</dbReference>
<evidence type="ECO:0000256" key="1">
    <source>
        <dbReference type="SAM" id="Phobius"/>
    </source>
</evidence>